<dbReference type="InterPro" id="IPR003593">
    <property type="entry name" value="AAA+_ATPase"/>
</dbReference>
<dbReference type="Pfam" id="PF02933">
    <property type="entry name" value="CDC48_2"/>
    <property type="match status" value="1"/>
</dbReference>
<evidence type="ECO:0000256" key="8">
    <source>
        <dbReference type="ARBA" id="ARBA00022927"/>
    </source>
</evidence>
<evidence type="ECO:0000256" key="5">
    <source>
        <dbReference type="ARBA" id="ARBA00022490"/>
    </source>
</evidence>
<keyword evidence="9" id="KW-0931">ER-Golgi transport</keyword>
<evidence type="ECO:0000313" key="13">
    <source>
        <dbReference type="EnsemblProtists" id="EKX53684"/>
    </source>
</evidence>
<dbReference type="GO" id="GO:0005524">
    <property type="term" value="F:ATP binding"/>
    <property type="evidence" value="ECO:0007669"/>
    <property type="project" value="UniProtKB-UniRule"/>
</dbReference>
<dbReference type="PANTHER" id="PTHR23078:SF3">
    <property type="entry name" value="VESICLE-FUSING ATPASE"/>
    <property type="match status" value="1"/>
</dbReference>
<dbReference type="EC" id="3.6.4.6" evidence="9"/>
<keyword evidence="9" id="KW-0479">Metal-binding</keyword>
<dbReference type="eggNOG" id="KOG0741">
    <property type="taxonomic scope" value="Eukaryota"/>
</dbReference>
<keyword evidence="8 9" id="KW-0653">Protein transport</keyword>
<dbReference type="InterPro" id="IPR003338">
    <property type="entry name" value="CDC4_N-term_subdom"/>
</dbReference>
<feature type="domain" description="CDC48 N-terminal subdomain" evidence="11">
    <location>
        <begin position="7"/>
        <end position="87"/>
    </location>
</feature>
<dbReference type="Gene3D" id="3.10.330.10">
    <property type="match status" value="1"/>
</dbReference>
<dbReference type="KEGG" id="gtt:GUITHDRAFT_84263"/>
<dbReference type="InterPro" id="IPR039812">
    <property type="entry name" value="Vesicle-fus_ATPase"/>
</dbReference>
<keyword evidence="9" id="KW-0378">Hydrolase</keyword>
<keyword evidence="14" id="KW-1185">Reference proteome</keyword>
<dbReference type="Gene3D" id="1.10.8.60">
    <property type="match status" value="1"/>
</dbReference>
<dbReference type="InterPro" id="IPR003959">
    <property type="entry name" value="ATPase_AAA_core"/>
</dbReference>
<dbReference type="GO" id="GO:0035494">
    <property type="term" value="P:SNARE complex disassembly"/>
    <property type="evidence" value="ECO:0007669"/>
    <property type="project" value="InterPro"/>
</dbReference>
<dbReference type="InterPro" id="IPR029067">
    <property type="entry name" value="CDC48_domain_2-like_sf"/>
</dbReference>
<proteinExistence type="inferred from homology"/>
<comment type="similarity">
    <text evidence="3 9">Belongs to the AAA ATPase family.</text>
</comment>
<dbReference type="GO" id="GO:0009507">
    <property type="term" value="C:chloroplast"/>
    <property type="evidence" value="ECO:0007669"/>
    <property type="project" value="UniProtKB-SubCell"/>
</dbReference>
<reference evidence="14" key="2">
    <citation type="submission" date="2012-11" db="EMBL/GenBank/DDBJ databases">
        <authorList>
            <person name="Kuo A."/>
            <person name="Curtis B.A."/>
            <person name="Tanifuji G."/>
            <person name="Burki F."/>
            <person name="Gruber A."/>
            <person name="Irimia M."/>
            <person name="Maruyama S."/>
            <person name="Arias M.C."/>
            <person name="Ball S.G."/>
            <person name="Gile G.H."/>
            <person name="Hirakawa Y."/>
            <person name="Hopkins J.F."/>
            <person name="Rensing S.A."/>
            <person name="Schmutz J."/>
            <person name="Symeonidi A."/>
            <person name="Elias M."/>
            <person name="Eveleigh R.J."/>
            <person name="Herman E.K."/>
            <person name="Klute M.J."/>
            <person name="Nakayama T."/>
            <person name="Obornik M."/>
            <person name="Reyes-Prieto A."/>
            <person name="Armbrust E.V."/>
            <person name="Aves S.J."/>
            <person name="Beiko R.G."/>
            <person name="Coutinho P."/>
            <person name="Dacks J.B."/>
            <person name="Durnford D.G."/>
            <person name="Fast N.M."/>
            <person name="Green B.R."/>
            <person name="Grisdale C."/>
            <person name="Hempe F."/>
            <person name="Henrissat B."/>
            <person name="Hoppner M.P."/>
            <person name="Ishida K.-I."/>
            <person name="Kim E."/>
            <person name="Koreny L."/>
            <person name="Kroth P.G."/>
            <person name="Liu Y."/>
            <person name="Malik S.-B."/>
            <person name="Maier U.G."/>
            <person name="McRose D."/>
            <person name="Mock T."/>
            <person name="Neilson J.A."/>
            <person name="Onodera N.T."/>
            <person name="Poole A.M."/>
            <person name="Pritham E.J."/>
            <person name="Richards T.A."/>
            <person name="Rocap G."/>
            <person name="Roy S.W."/>
            <person name="Sarai C."/>
            <person name="Schaack S."/>
            <person name="Shirato S."/>
            <person name="Slamovits C.H."/>
            <person name="Spencer D.F."/>
            <person name="Suzuki S."/>
            <person name="Worden A.Z."/>
            <person name="Zauner S."/>
            <person name="Barry K."/>
            <person name="Bell C."/>
            <person name="Bharti A.K."/>
            <person name="Crow J.A."/>
            <person name="Grimwood J."/>
            <person name="Kramer R."/>
            <person name="Lindquist E."/>
            <person name="Lucas S."/>
            <person name="Salamov A."/>
            <person name="McFadden G.I."/>
            <person name="Lane C.E."/>
            <person name="Keeling P.J."/>
            <person name="Gray M.W."/>
            <person name="Grigoriev I.V."/>
            <person name="Archibald J.M."/>
        </authorList>
    </citation>
    <scope>NUCLEOTIDE SEQUENCE</scope>
    <source>
        <strain evidence="14">CCMP2712</strain>
    </source>
</reference>
<dbReference type="OMA" id="VINWGTP"/>
<dbReference type="GO" id="GO:0005795">
    <property type="term" value="C:Golgi stack"/>
    <property type="evidence" value="ECO:0007669"/>
    <property type="project" value="TreeGrafter"/>
</dbReference>
<dbReference type="InterPro" id="IPR009010">
    <property type="entry name" value="Asp_de-COase-like_dom_sf"/>
</dbReference>
<dbReference type="GO" id="GO:0046872">
    <property type="term" value="F:metal ion binding"/>
    <property type="evidence" value="ECO:0007669"/>
    <property type="project" value="UniProtKB-UniRule"/>
</dbReference>
<dbReference type="SMART" id="SM00382">
    <property type="entry name" value="AAA"/>
    <property type="match status" value="2"/>
</dbReference>
<dbReference type="SMART" id="SM01073">
    <property type="entry name" value="CDC48_N"/>
    <property type="match status" value="1"/>
</dbReference>
<keyword evidence="6 9" id="KW-0547">Nucleotide-binding</keyword>
<dbReference type="EnsemblProtists" id="EKX53684">
    <property type="protein sequence ID" value="EKX53684"/>
    <property type="gene ID" value="GUITHDRAFT_84263"/>
</dbReference>
<dbReference type="STRING" id="905079.L1JZE9"/>
<evidence type="ECO:0000313" key="12">
    <source>
        <dbReference type="EMBL" id="EKX53684.1"/>
    </source>
</evidence>
<evidence type="ECO:0000259" key="10">
    <source>
        <dbReference type="SMART" id="SM00382"/>
    </source>
</evidence>
<dbReference type="SUPFAM" id="SSF52540">
    <property type="entry name" value="P-loop containing nucleoside triphosphate hydrolases"/>
    <property type="match status" value="2"/>
</dbReference>
<feature type="domain" description="AAA+ ATPase" evidence="10">
    <location>
        <begin position="539"/>
        <end position="678"/>
    </location>
</feature>
<accession>L1JZE9</accession>
<dbReference type="Gene3D" id="2.40.40.20">
    <property type="match status" value="1"/>
</dbReference>
<sequence>MDRRSVQLAAVATPNKSFIGSNCVYTSADDLRQLGIKDGDFVSVKSMIFVARADEAVGAGNIAFNLVQRKTLQISLNEPLAVQAWFAPKENIHMFRISVEADFPNKGRATNDPIDAEMLGRFIASSFSGQCFSVGQDFLIDFQGNSLTLRVTELEILKGDAQPTEEKMQQIKEDDIVPSPMGILNKLSRVTVGKFQGSTINLVNVQKATTSSKIFRPDFSFSKMGIGGLDSELGDIFRRAFASRVYPASVLAKMGLMHVRGVLLYGAPGCGKTLIARKIGKMLVDREPKVVNGPEIFSKYVGGSEENIRNLFAEAKAEQAEKGDESELHVIILDELDAICRQRGTTRGDTGVGDSVVNQLLSYIDGVDSLNNILLIGMTNRKDMLDEALLRPGRLEVHVEIGLPDERGRVQIISIHTNSMKANGFLDSQVNVEELATMTKNYTGAELEGVCKAAASYAFERNIDKSNLDHPHANIDNIRVMMEDFTRAINEVKPAFGVSMDQLDMCMPNGIINFGPRFDRLYETGLKFLAQVHESERTPLLSILLEGNAGSGKTALAAKLASQADYPYIKFISAESLVNQTEVARAHKITQAFEDAYRSPLSVIVLDNIERLVSYVKIGPRFSNEILQILLVLISKRPPKGHRLLVVGTTSSLAVLEQLELAGESGVFTTSMHVPYLSQPEVETVMTQQGCFEPDGISQCAAEIGDGGIGIKTLHMVTEMARSVSKGNITPAAFKQCLRSYGL</sequence>
<dbReference type="Pfam" id="PF00004">
    <property type="entry name" value="AAA"/>
    <property type="match status" value="2"/>
</dbReference>
<name>L1JZE9_GUITC</name>
<evidence type="ECO:0000256" key="7">
    <source>
        <dbReference type="ARBA" id="ARBA00022840"/>
    </source>
</evidence>
<reference evidence="12 14" key="1">
    <citation type="journal article" date="2012" name="Nature">
        <title>Algal genomes reveal evolutionary mosaicism and the fate of nucleomorphs.</title>
        <authorList>
            <consortium name="DOE Joint Genome Institute"/>
            <person name="Curtis B.A."/>
            <person name="Tanifuji G."/>
            <person name="Burki F."/>
            <person name="Gruber A."/>
            <person name="Irimia M."/>
            <person name="Maruyama S."/>
            <person name="Arias M.C."/>
            <person name="Ball S.G."/>
            <person name="Gile G.H."/>
            <person name="Hirakawa Y."/>
            <person name="Hopkins J.F."/>
            <person name="Kuo A."/>
            <person name="Rensing S.A."/>
            <person name="Schmutz J."/>
            <person name="Symeonidi A."/>
            <person name="Elias M."/>
            <person name="Eveleigh R.J."/>
            <person name="Herman E.K."/>
            <person name="Klute M.J."/>
            <person name="Nakayama T."/>
            <person name="Obornik M."/>
            <person name="Reyes-Prieto A."/>
            <person name="Armbrust E.V."/>
            <person name="Aves S.J."/>
            <person name="Beiko R.G."/>
            <person name="Coutinho P."/>
            <person name="Dacks J.B."/>
            <person name="Durnford D.G."/>
            <person name="Fast N.M."/>
            <person name="Green B.R."/>
            <person name="Grisdale C.J."/>
            <person name="Hempel F."/>
            <person name="Henrissat B."/>
            <person name="Hoppner M.P."/>
            <person name="Ishida K."/>
            <person name="Kim E."/>
            <person name="Koreny L."/>
            <person name="Kroth P.G."/>
            <person name="Liu Y."/>
            <person name="Malik S.B."/>
            <person name="Maier U.G."/>
            <person name="McRose D."/>
            <person name="Mock T."/>
            <person name="Neilson J.A."/>
            <person name="Onodera N.T."/>
            <person name="Poole A.M."/>
            <person name="Pritham E.J."/>
            <person name="Richards T.A."/>
            <person name="Rocap G."/>
            <person name="Roy S.W."/>
            <person name="Sarai C."/>
            <person name="Schaack S."/>
            <person name="Shirato S."/>
            <person name="Slamovits C.H."/>
            <person name="Spencer D.F."/>
            <person name="Suzuki S."/>
            <person name="Worden A.Z."/>
            <person name="Zauner S."/>
            <person name="Barry K."/>
            <person name="Bell C."/>
            <person name="Bharti A.K."/>
            <person name="Crow J.A."/>
            <person name="Grimwood J."/>
            <person name="Kramer R."/>
            <person name="Lindquist E."/>
            <person name="Lucas S."/>
            <person name="Salamov A."/>
            <person name="McFadden G.I."/>
            <person name="Lane C.E."/>
            <person name="Keeling P.J."/>
            <person name="Gray M.W."/>
            <person name="Grigoriev I.V."/>
            <person name="Archibald J.M."/>
        </authorList>
    </citation>
    <scope>NUCLEOTIDE SEQUENCE</scope>
    <source>
        <strain evidence="12 14">CCMP2712</strain>
    </source>
</reference>
<evidence type="ECO:0000256" key="4">
    <source>
        <dbReference type="ARBA" id="ARBA00022448"/>
    </source>
</evidence>
<dbReference type="PANTHER" id="PTHR23078">
    <property type="entry name" value="VESICULAR-FUSION PROTEIN NSF"/>
    <property type="match status" value="1"/>
</dbReference>
<dbReference type="Gene3D" id="3.40.50.300">
    <property type="entry name" value="P-loop containing nucleotide triphosphate hydrolases"/>
    <property type="match status" value="2"/>
</dbReference>
<dbReference type="PaxDb" id="55529-EKX53684"/>
<evidence type="ECO:0000313" key="14">
    <source>
        <dbReference type="Proteomes" id="UP000011087"/>
    </source>
</evidence>
<evidence type="ECO:0000259" key="11">
    <source>
        <dbReference type="SMART" id="SM01073"/>
    </source>
</evidence>
<keyword evidence="9" id="KW-0460">Magnesium</keyword>
<dbReference type="FunFam" id="3.40.50.300:FF:000154">
    <property type="entry name" value="Vesicle-fusing ATPase 1"/>
    <property type="match status" value="1"/>
</dbReference>
<comment type="cofactor">
    <cofactor evidence="9">
        <name>Mg(2+)</name>
        <dbReference type="ChEBI" id="CHEBI:18420"/>
    </cofactor>
    <text evidence="9">Binds 1 Mg(2+) ion per subunit.</text>
</comment>
<dbReference type="FunFam" id="1.10.8.60:FF:000127">
    <property type="entry name" value="Vesicular-fusion protein SEC18"/>
    <property type="match status" value="1"/>
</dbReference>
<dbReference type="RefSeq" id="XP_005840664.1">
    <property type="nucleotide sequence ID" value="XM_005840607.1"/>
</dbReference>
<dbReference type="InterPro" id="IPR003960">
    <property type="entry name" value="ATPase_AAA_CS"/>
</dbReference>
<comment type="subcellular location">
    <subcellularLocation>
        <location evidence="2 9">Cytoplasm</location>
    </subcellularLocation>
    <subcellularLocation>
        <location evidence="1">Plastid</location>
        <location evidence="1">Chloroplast</location>
    </subcellularLocation>
</comment>
<dbReference type="InterPro" id="IPR027417">
    <property type="entry name" value="P-loop_NTPase"/>
</dbReference>
<protein>
    <recommendedName>
        <fullName evidence="9">Vesicle-fusing ATPase</fullName>
        <ecNumber evidence="9">3.6.4.6</ecNumber>
    </recommendedName>
</protein>
<dbReference type="Proteomes" id="UP000011087">
    <property type="component" value="Unassembled WGS sequence"/>
</dbReference>
<dbReference type="Pfam" id="PF17862">
    <property type="entry name" value="AAA_lid_3"/>
    <property type="match status" value="1"/>
</dbReference>
<dbReference type="OrthoDB" id="9982946at2759"/>
<gene>
    <name evidence="12" type="primary">NSFB</name>
    <name evidence="12" type="ORF">GUITHDRAFT_84263</name>
</gene>
<keyword evidence="5 9" id="KW-0963">Cytoplasm</keyword>
<keyword evidence="4 9" id="KW-0813">Transport</keyword>
<dbReference type="FunFam" id="3.40.50.300:FF:000166">
    <property type="entry name" value="vesicle-fusing ATPase isoform X1"/>
    <property type="match status" value="1"/>
</dbReference>
<dbReference type="GO" id="GO:0006891">
    <property type="term" value="P:intra-Golgi vesicle-mediated transport"/>
    <property type="evidence" value="ECO:0007669"/>
    <property type="project" value="TreeGrafter"/>
</dbReference>
<dbReference type="EMBL" id="JH992969">
    <property type="protein sequence ID" value="EKX53684.1"/>
    <property type="molecule type" value="Genomic_DNA"/>
</dbReference>
<evidence type="ECO:0000256" key="1">
    <source>
        <dbReference type="ARBA" id="ARBA00004229"/>
    </source>
</evidence>
<dbReference type="InterPro" id="IPR041569">
    <property type="entry name" value="AAA_lid_3"/>
</dbReference>
<dbReference type="GO" id="GO:0016887">
    <property type="term" value="F:ATP hydrolysis activity"/>
    <property type="evidence" value="ECO:0007669"/>
    <property type="project" value="InterPro"/>
</dbReference>
<dbReference type="HOGENOM" id="CLU_008037_2_0_1"/>
<feature type="domain" description="AAA+ ATPase" evidence="10">
    <location>
        <begin position="258"/>
        <end position="405"/>
    </location>
</feature>
<evidence type="ECO:0000256" key="3">
    <source>
        <dbReference type="ARBA" id="ARBA00006914"/>
    </source>
</evidence>
<dbReference type="CDD" id="cd00009">
    <property type="entry name" value="AAA"/>
    <property type="match status" value="1"/>
</dbReference>
<evidence type="ECO:0000256" key="6">
    <source>
        <dbReference type="ARBA" id="ARBA00022741"/>
    </source>
</evidence>
<keyword evidence="7 9" id="KW-0067">ATP-binding</keyword>
<comment type="function">
    <text evidence="9">Required for vesicle-mediated transport. Catalyzes the fusion of transport vesicles within the Golgi cisternae. Is also required for transport from the endoplasmic reticulum to the Golgi stack. Seems to function as a fusion protein required for the delivery of cargo proteins to all compartments of the Golgi stack independent of vesicle origin.</text>
</comment>
<dbReference type="GO" id="GO:0043001">
    <property type="term" value="P:Golgi to plasma membrane protein transport"/>
    <property type="evidence" value="ECO:0007669"/>
    <property type="project" value="TreeGrafter"/>
</dbReference>
<evidence type="ECO:0000256" key="2">
    <source>
        <dbReference type="ARBA" id="ARBA00004496"/>
    </source>
</evidence>
<dbReference type="SUPFAM" id="SSF54585">
    <property type="entry name" value="Cdc48 domain 2-like"/>
    <property type="match status" value="1"/>
</dbReference>
<comment type="catalytic activity">
    <reaction evidence="9">
        <text>ATP + H2O = ADP + phosphate + H(+)</text>
        <dbReference type="Rhea" id="RHEA:13065"/>
        <dbReference type="ChEBI" id="CHEBI:15377"/>
        <dbReference type="ChEBI" id="CHEBI:15378"/>
        <dbReference type="ChEBI" id="CHEBI:30616"/>
        <dbReference type="ChEBI" id="CHEBI:43474"/>
        <dbReference type="ChEBI" id="CHEBI:456216"/>
        <dbReference type="EC" id="3.6.4.6"/>
    </reaction>
</comment>
<dbReference type="GeneID" id="17310395"/>
<dbReference type="InterPro" id="IPR004201">
    <property type="entry name" value="Cdc48_dom2"/>
</dbReference>
<organism evidence="12">
    <name type="scientific">Guillardia theta (strain CCMP2712)</name>
    <name type="common">Cryptophyte</name>
    <dbReference type="NCBI Taxonomy" id="905079"/>
    <lineage>
        <taxon>Eukaryota</taxon>
        <taxon>Cryptophyceae</taxon>
        <taxon>Pyrenomonadales</taxon>
        <taxon>Geminigeraceae</taxon>
        <taxon>Guillardia</taxon>
    </lineage>
</organism>
<evidence type="ECO:0000256" key="9">
    <source>
        <dbReference type="RuleBase" id="RU367045"/>
    </source>
</evidence>
<dbReference type="PROSITE" id="PS00674">
    <property type="entry name" value="AAA"/>
    <property type="match status" value="1"/>
</dbReference>
<dbReference type="SUPFAM" id="SSF50692">
    <property type="entry name" value="ADC-like"/>
    <property type="match status" value="1"/>
</dbReference>
<dbReference type="AlphaFoldDB" id="L1JZE9"/>
<reference evidence="13" key="3">
    <citation type="submission" date="2015-06" db="UniProtKB">
        <authorList>
            <consortium name="EnsemblProtists"/>
        </authorList>
    </citation>
    <scope>IDENTIFICATION</scope>
</reference>